<reference evidence="1 3" key="1">
    <citation type="submission" date="2015-09" db="EMBL/GenBank/DDBJ databases">
        <authorList>
            <consortium name="Pathogen Informatics"/>
        </authorList>
    </citation>
    <scope>NUCLEOTIDE SEQUENCE [LARGE SCALE GENOMIC DNA]</scope>
    <source>
        <strain evidence="1 3">2789STDY5834960</strain>
    </source>
</reference>
<dbReference type="InterPro" id="IPR013783">
    <property type="entry name" value="Ig-like_fold"/>
</dbReference>
<protein>
    <submittedName>
        <fullName evidence="1">Uncharacterized protein</fullName>
    </submittedName>
</protein>
<dbReference type="AlphaFoldDB" id="A0A173SYS3"/>
<dbReference type="EMBL" id="QSHO01000005">
    <property type="protein sequence ID" value="RHC17899.1"/>
    <property type="molecule type" value="Genomic_DNA"/>
</dbReference>
<evidence type="ECO:0000313" key="4">
    <source>
        <dbReference type="Proteomes" id="UP000283513"/>
    </source>
</evidence>
<accession>A0A173SYS3</accession>
<dbReference type="STRING" id="166486.ERS852572_01204"/>
<proteinExistence type="predicted"/>
<dbReference type="Gene3D" id="2.60.40.10">
    <property type="entry name" value="Immunoglobulins"/>
    <property type="match status" value="1"/>
</dbReference>
<evidence type="ECO:0000313" key="1">
    <source>
        <dbReference type="EMBL" id="CUM94705.1"/>
    </source>
</evidence>
<name>A0A173SYS3_9FIRM</name>
<organism evidence="1 3">
    <name type="scientific">Roseburia intestinalis</name>
    <dbReference type="NCBI Taxonomy" id="166486"/>
    <lineage>
        <taxon>Bacteria</taxon>
        <taxon>Bacillati</taxon>
        <taxon>Bacillota</taxon>
        <taxon>Clostridia</taxon>
        <taxon>Lachnospirales</taxon>
        <taxon>Lachnospiraceae</taxon>
        <taxon>Roseburia</taxon>
    </lineage>
</organism>
<sequence length="159" mass="17040">MKEIMKEHGGLLVTVAVTICILTIIFSAVTDSDGNRGIVKIIAAHMNTDGTDYNAYADYGAYQTEIAKDAPVIEYHGSGSLAPGTVNVADYVKAHDYNGQELAVKLLKFCDKDGNELTDQMDQASGTITFSSAGKYSFTVKAVDSGNRKTTVVIHVPVM</sequence>
<dbReference type="RefSeq" id="WP_055193763.1">
    <property type="nucleotide sequence ID" value="NZ_CABIYH010000008.1"/>
</dbReference>
<dbReference type="Proteomes" id="UP000095350">
    <property type="component" value="Unassembled WGS sequence"/>
</dbReference>
<dbReference type="PaxDb" id="166486-ERS852572_01204"/>
<dbReference type="EMBL" id="CYXZ01000008">
    <property type="protein sequence ID" value="CUM94705.1"/>
    <property type="molecule type" value="Genomic_DNA"/>
</dbReference>
<dbReference type="OrthoDB" id="9863002at2"/>
<evidence type="ECO:0000313" key="2">
    <source>
        <dbReference type="EMBL" id="RHC17899.1"/>
    </source>
</evidence>
<reference evidence="2 4" key="2">
    <citation type="submission" date="2018-08" db="EMBL/GenBank/DDBJ databases">
        <title>A genome reference for cultivated species of the human gut microbiota.</title>
        <authorList>
            <person name="Zou Y."/>
            <person name="Xue W."/>
            <person name="Luo G."/>
        </authorList>
    </citation>
    <scope>NUCLEOTIDE SEQUENCE [LARGE SCALE GENOMIC DNA]</scope>
    <source>
        <strain evidence="2 4">AM37-1AC</strain>
    </source>
</reference>
<evidence type="ECO:0000313" key="3">
    <source>
        <dbReference type="Proteomes" id="UP000095350"/>
    </source>
</evidence>
<gene>
    <name evidence="2" type="ORF">DW856_07085</name>
    <name evidence="1" type="ORF">ERS852572_01204</name>
</gene>
<dbReference type="Proteomes" id="UP000283513">
    <property type="component" value="Unassembled WGS sequence"/>
</dbReference>